<feature type="region of interest" description="Disordered" evidence="1">
    <location>
        <begin position="21"/>
        <end position="91"/>
    </location>
</feature>
<gene>
    <name evidence="2" type="ORF">EVAR_64006_1</name>
</gene>
<sequence>MIHTLRVLYKINYCSVYGDQDSGGNKGGHFSARRGRENRLLPVTVEWTPPGGRDRARAGGSGRRPEGAGWRRRQSAERGRGAGSAETTLADAMTMSGMGGVACSPRHRTKRSNLAYFKDSLINQTRYRLA</sequence>
<comment type="caution">
    <text evidence="2">The sequence shown here is derived from an EMBL/GenBank/DDBJ whole genome shotgun (WGS) entry which is preliminary data.</text>
</comment>
<evidence type="ECO:0000313" key="2">
    <source>
        <dbReference type="EMBL" id="GBP81439.1"/>
    </source>
</evidence>
<dbReference type="Proteomes" id="UP000299102">
    <property type="component" value="Unassembled WGS sequence"/>
</dbReference>
<accession>A0A4C1Z3K4</accession>
<organism evidence="2 3">
    <name type="scientific">Eumeta variegata</name>
    <name type="common">Bagworm moth</name>
    <name type="synonym">Eumeta japonica</name>
    <dbReference type="NCBI Taxonomy" id="151549"/>
    <lineage>
        <taxon>Eukaryota</taxon>
        <taxon>Metazoa</taxon>
        <taxon>Ecdysozoa</taxon>
        <taxon>Arthropoda</taxon>
        <taxon>Hexapoda</taxon>
        <taxon>Insecta</taxon>
        <taxon>Pterygota</taxon>
        <taxon>Neoptera</taxon>
        <taxon>Endopterygota</taxon>
        <taxon>Lepidoptera</taxon>
        <taxon>Glossata</taxon>
        <taxon>Ditrysia</taxon>
        <taxon>Tineoidea</taxon>
        <taxon>Psychidae</taxon>
        <taxon>Oiketicinae</taxon>
        <taxon>Eumeta</taxon>
    </lineage>
</organism>
<proteinExistence type="predicted"/>
<evidence type="ECO:0000256" key="1">
    <source>
        <dbReference type="SAM" id="MobiDB-lite"/>
    </source>
</evidence>
<reference evidence="2 3" key="1">
    <citation type="journal article" date="2019" name="Commun. Biol.">
        <title>The bagworm genome reveals a unique fibroin gene that provides high tensile strength.</title>
        <authorList>
            <person name="Kono N."/>
            <person name="Nakamura H."/>
            <person name="Ohtoshi R."/>
            <person name="Tomita M."/>
            <person name="Numata K."/>
            <person name="Arakawa K."/>
        </authorList>
    </citation>
    <scope>NUCLEOTIDE SEQUENCE [LARGE SCALE GENOMIC DNA]</scope>
</reference>
<dbReference type="AlphaFoldDB" id="A0A4C1Z3K4"/>
<dbReference type="EMBL" id="BGZK01001511">
    <property type="protein sequence ID" value="GBP81439.1"/>
    <property type="molecule type" value="Genomic_DNA"/>
</dbReference>
<evidence type="ECO:0000313" key="3">
    <source>
        <dbReference type="Proteomes" id="UP000299102"/>
    </source>
</evidence>
<keyword evidence="3" id="KW-1185">Reference proteome</keyword>
<protein>
    <submittedName>
        <fullName evidence="2">Uncharacterized protein</fullName>
    </submittedName>
</protein>
<name>A0A4C1Z3K4_EUMVA</name>